<dbReference type="EC" id="3.4.16.-" evidence="7"/>
<dbReference type="Proteomes" id="UP001367676">
    <property type="component" value="Unassembled WGS sequence"/>
</dbReference>
<dbReference type="PANTHER" id="PTHR11802">
    <property type="entry name" value="SERINE PROTEASE FAMILY S10 SERINE CARBOXYPEPTIDASE"/>
    <property type="match status" value="1"/>
</dbReference>
<dbReference type="PROSITE" id="PS00131">
    <property type="entry name" value="CARBOXYPEPT_SER_SER"/>
    <property type="match status" value="1"/>
</dbReference>
<evidence type="ECO:0000313" key="10">
    <source>
        <dbReference type="Proteomes" id="UP001367676"/>
    </source>
</evidence>
<keyword evidence="4" id="KW-0732">Signal</keyword>
<evidence type="ECO:0000256" key="8">
    <source>
        <dbReference type="SAM" id="MobiDB-lite"/>
    </source>
</evidence>
<evidence type="ECO:0000256" key="1">
    <source>
        <dbReference type="ARBA" id="ARBA00009431"/>
    </source>
</evidence>
<evidence type="ECO:0000256" key="3">
    <source>
        <dbReference type="ARBA" id="ARBA00022670"/>
    </source>
</evidence>
<keyword evidence="2 7" id="KW-0121">Carboxypeptidase</keyword>
<keyword evidence="5 7" id="KW-0378">Hydrolase</keyword>
<dbReference type="SUPFAM" id="SSF53474">
    <property type="entry name" value="alpha/beta-Hydrolases"/>
    <property type="match status" value="1"/>
</dbReference>
<dbReference type="PRINTS" id="PR00724">
    <property type="entry name" value="CRBOXYPTASEC"/>
</dbReference>
<reference evidence="9 10" key="1">
    <citation type="submission" date="2024-03" db="EMBL/GenBank/DDBJ databases">
        <title>Adaptation during the transition from Ophiocordyceps entomopathogen to insect associate is accompanied by gene loss and intensified selection.</title>
        <authorList>
            <person name="Ward C.M."/>
            <person name="Onetto C.A."/>
            <person name="Borneman A.R."/>
        </authorList>
    </citation>
    <scope>NUCLEOTIDE SEQUENCE [LARGE SCALE GENOMIC DNA]</scope>
    <source>
        <strain evidence="9">AWRI1</strain>
        <tissue evidence="9">Single Adult Female</tissue>
    </source>
</reference>
<comment type="similarity">
    <text evidence="1 7">Belongs to the peptidase S10 family.</text>
</comment>
<evidence type="ECO:0000256" key="2">
    <source>
        <dbReference type="ARBA" id="ARBA00022645"/>
    </source>
</evidence>
<dbReference type="GO" id="GO:0006508">
    <property type="term" value="P:proteolysis"/>
    <property type="evidence" value="ECO:0007669"/>
    <property type="project" value="UniProtKB-KW"/>
</dbReference>
<dbReference type="AlphaFoldDB" id="A0AAN9XYN8"/>
<dbReference type="InterPro" id="IPR001563">
    <property type="entry name" value="Peptidase_S10"/>
</dbReference>
<accession>A0AAN9XYN8</accession>
<proteinExistence type="inferred from homology"/>
<keyword evidence="6" id="KW-0325">Glycoprotein</keyword>
<gene>
    <name evidence="9" type="ORF">V9T40_011718</name>
</gene>
<dbReference type="EMBL" id="JBBCAQ010000036">
    <property type="protein sequence ID" value="KAK7575432.1"/>
    <property type="molecule type" value="Genomic_DNA"/>
</dbReference>
<comment type="caution">
    <text evidence="9">The sequence shown here is derived from an EMBL/GenBank/DDBJ whole genome shotgun (WGS) entry which is preliminary data.</text>
</comment>
<evidence type="ECO:0000256" key="4">
    <source>
        <dbReference type="ARBA" id="ARBA00022729"/>
    </source>
</evidence>
<keyword evidence="10" id="KW-1185">Reference proteome</keyword>
<dbReference type="PANTHER" id="PTHR11802:SF472">
    <property type="entry name" value="SERINE CARBOXYPEPTIDASE CPVL-RELATED"/>
    <property type="match status" value="1"/>
</dbReference>
<feature type="region of interest" description="Disordered" evidence="8">
    <location>
        <begin position="627"/>
        <end position="665"/>
    </location>
</feature>
<keyword evidence="3 7" id="KW-0645">Protease</keyword>
<organism evidence="9 10">
    <name type="scientific">Parthenolecanium corni</name>
    <dbReference type="NCBI Taxonomy" id="536013"/>
    <lineage>
        <taxon>Eukaryota</taxon>
        <taxon>Metazoa</taxon>
        <taxon>Ecdysozoa</taxon>
        <taxon>Arthropoda</taxon>
        <taxon>Hexapoda</taxon>
        <taxon>Insecta</taxon>
        <taxon>Pterygota</taxon>
        <taxon>Neoptera</taxon>
        <taxon>Paraneoptera</taxon>
        <taxon>Hemiptera</taxon>
        <taxon>Sternorrhyncha</taxon>
        <taxon>Coccoidea</taxon>
        <taxon>Coccidae</taxon>
        <taxon>Parthenolecanium</taxon>
    </lineage>
</organism>
<dbReference type="Gene3D" id="3.40.50.1820">
    <property type="entry name" value="alpha/beta hydrolase"/>
    <property type="match status" value="1"/>
</dbReference>
<dbReference type="Pfam" id="PF00450">
    <property type="entry name" value="Peptidase_S10"/>
    <property type="match status" value="1"/>
</dbReference>
<dbReference type="InterPro" id="IPR029058">
    <property type="entry name" value="AB_hydrolase_fold"/>
</dbReference>
<evidence type="ECO:0000256" key="6">
    <source>
        <dbReference type="ARBA" id="ARBA00023180"/>
    </source>
</evidence>
<name>A0AAN9XYN8_9HEMI</name>
<protein>
    <recommendedName>
        <fullName evidence="7">Carboxypeptidase</fullName>
        <ecNumber evidence="7">3.4.16.-</ecNumber>
    </recommendedName>
</protein>
<dbReference type="InterPro" id="IPR018202">
    <property type="entry name" value="Ser_caboxypep_ser_AS"/>
</dbReference>
<dbReference type="GO" id="GO:0004185">
    <property type="term" value="F:serine-type carboxypeptidase activity"/>
    <property type="evidence" value="ECO:0007669"/>
    <property type="project" value="UniProtKB-UniRule"/>
</dbReference>
<evidence type="ECO:0000256" key="7">
    <source>
        <dbReference type="RuleBase" id="RU361156"/>
    </source>
</evidence>
<evidence type="ECO:0000256" key="5">
    <source>
        <dbReference type="ARBA" id="ARBA00022801"/>
    </source>
</evidence>
<feature type="compositionally biased region" description="Polar residues" evidence="8">
    <location>
        <begin position="631"/>
        <end position="641"/>
    </location>
</feature>
<evidence type="ECO:0000313" key="9">
    <source>
        <dbReference type="EMBL" id="KAK7575432.1"/>
    </source>
</evidence>
<sequence>MAERGGGGGGGYSQQRRAISTSNRHRLIVALFSRAKYATVRYGTERFEATVESRRLRAPPVSGVRCWLATRQNAVDELRRAGGCSARVGTFVRGEASLSSSSVMRRRRRRHRRQFANSLLRSARSCASPLQALIVLVCCCCCCCCCWLGVVSAASSESTPLYLRSAYPLWEPQLEETSADSGERLRLTAYLERGKVDEARKVARVGPGLLSDRVLSYAGYLTVERRYNSNLFFWFFPSQDGDEKAPLILWLQGGPGASSLYGLFEEIGPFSVTLATTTATATATAAGNRTSDRYSLRPNPHTWNRNYSLLFVDNPVGTGFSYTEHKDGYATNHSTVSRHLYAALGQFYKMFAEYVDCDLYLAGESYAGKYIPSLARLIHDENEGAGVFHVNLKGIMIGNGFTDPATMLAYSEYAYQLGLVDSHAREEMRKLEDEGRKAIREGHFVDAFYSWSGILSAFIGQSRFESLYNALQERYPWNEEGGEGGAPAYVRWLQRAEVRRAIHAGDAEYTSLGVVYYKMIPDLMTDVRPALRTVLDRYRALFYSGQFDVACAYPLTLNLFEAVEFAGRAHYRRAPRRAWYVDGRLAGYVKTAANLTVAMVRNAGHVAAHDKPEWTYRLVDHFIRQSPDAPPTSSTTNQQHHQPAPLKPLTDATRGEARYRRTPFV</sequence>